<dbReference type="InterPro" id="IPR001078">
    <property type="entry name" value="2-oxoacid_DH_actylTfrase"/>
</dbReference>
<accession>A0A4Y3UKS0</accession>
<protein>
    <recommendedName>
        <fullName evidence="6">Dihydrolipoamide acetyltransferase component of pyruvate dehydrogenase complex</fullName>
        <ecNumber evidence="6">2.3.1.-</ecNumber>
    </recommendedName>
</protein>
<dbReference type="InterPro" id="IPR000089">
    <property type="entry name" value="Biotin_lipoyl"/>
</dbReference>
<dbReference type="SUPFAM" id="SSF47005">
    <property type="entry name" value="Peripheral subunit-binding domain of 2-oxo acid dehydrogenase complex"/>
    <property type="match status" value="1"/>
</dbReference>
<dbReference type="GO" id="GO:0031405">
    <property type="term" value="F:lipoic acid binding"/>
    <property type="evidence" value="ECO:0007669"/>
    <property type="project" value="TreeGrafter"/>
</dbReference>
<dbReference type="AlphaFoldDB" id="A0A4Y3UKS0"/>
<dbReference type="FunFam" id="3.30.559.10:FF:000007">
    <property type="entry name" value="Dihydrolipoamide acetyltransferase component of pyruvate dehydrogenase complex"/>
    <property type="match status" value="1"/>
</dbReference>
<evidence type="ECO:0000259" key="9">
    <source>
        <dbReference type="PROSITE" id="PS51826"/>
    </source>
</evidence>
<dbReference type="InterPro" id="IPR011053">
    <property type="entry name" value="Single_hybrid_motif"/>
</dbReference>
<comment type="cofactor">
    <cofactor evidence="1 6">
        <name>(R)-lipoate</name>
        <dbReference type="ChEBI" id="CHEBI:83088"/>
    </cofactor>
</comment>
<feature type="domain" description="Peripheral subunit-binding (PSBD)" evidence="9">
    <location>
        <begin position="188"/>
        <end position="225"/>
    </location>
</feature>
<keyword evidence="4 6" id="KW-0450">Lipoyl</keyword>
<keyword evidence="11" id="KW-1185">Reference proteome</keyword>
<evidence type="ECO:0000256" key="1">
    <source>
        <dbReference type="ARBA" id="ARBA00001938"/>
    </source>
</evidence>
<sequence length="483" mass="50433">MNAEFRLPDLGEGLPEAEIVQWLVAEGDEVTLNQPIAEVETAKAIVELPSPFAGTVQTLHAAAGDVVAVGSPLIVIGVPGEEPGEAASAPVQPEAEAPASTEPEASAEPASAESEAAEPEKAVPNLVGYGAAPRAQGRPQRRAVRRGAGAALGEHGRSGASDTAVLAAAPHDIVDSAPPLDVRHERPRSTPPVRQLAKQLGVDLALVEASGVTAVIRREDVERFATRMPAAPQPAQPQVPDAPRGPSHDGTRETRTPIRGVRKATAAAMVRSAFTAPHVTCFLEVDVTETTRFIAGLRADPRFAEQRIGLLAVAAKAACLALRAEPTLGSSWDEEAGEIVTHHYVNLGIAAATERGLIVPNIPDADRLTLPQLAEAIRDLAATARAGRATPASLSGGTFSITNFGVFGVDAGTPILNPPEAGILGLGTVRRRPWEFEGEIALRDVLTLSLSFDHRLVDGEQGARFLAAVGDVLREPGRAMLLS</sequence>
<evidence type="ECO:0000313" key="10">
    <source>
        <dbReference type="EMBL" id="TQN00653.1"/>
    </source>
</evidence>
<dbReference type="RefSeq" id="WP_141379096.1">
    <property type="nucleotide sequence ID" value="NZ_BJNA01000003.1"/>
</dbReference>
<evidence type="ECO:0000313" key="11">
    <source>
        <dbReference type="Proteomes" id="UP000319804"/>
    </source>
</evidence>
<dbReference type="InterPro" id="IPR023213">
    <property type="entry name" value="CAT-like_dom_sf"/>
</dbReference>
<dbReference type="SUPFAM" id="SSF51230">
    <property type="entry name" value="Single hybrid motif"/>
    <property type="match status" value="1"/>
</dbReference>
<proteinExistence type="inferred from homology"/>
<keyword evidence="10" id="KW-0670">Pyruvate</keyword>
<evidence type="ECO:0000256" key="2">
    <source>
        <dbReference type="ARBA" id="ARBA00007317"/>
    </source>
</evidence>
<dbReference type="EC" id="2.3.1.-" evidence="6"/>
<dbReference type="CDD" id="cd06849">
    <property type="entry name" value="lipoyl_domain"/>
    <property type="match status" value="1"/>
</dbReference>
<evidence type="ECO:0000256" key="7">
    <source>
        <dbReference type="SAM" id="MobiDB-lite"/>
    </source>
</evidence>
<evidence type="ECO:0000259" key="8">
    <source>
        <dbReference type="PROSITE" id="PS50968"/>
    </source>
</evidence>
<comment type="similarity">
    <text evidence="2 6">Belongs to the 2-oxoacid dehydrogenase family.</text>
</comment>
<feature type="region of interest" description="Disordered" evidence="7">
    <location>
        <begin position="80"/>
        <end position="161"/>
    </location>
</feature>
<organism evidence="10 11">
    <name type="scientific">Microbacterium lacticum</name>
    <dbReference type="NCBI Taxonomy" id="33885"/>
    <lineage>
        <taxon>Bacteria</taxon>
        <taxon>Bacillati</taxon>
        <taxon>Actinomycetota</taxon>
        <taxon>Actinomycetes</taxon>
        <taxon>Micrococcales</taxon>
        <taxon>Microbacteriaceae</taxon>
        <taxon>Microbacterium</taxon>
    </lineage>
</organism>
<dbReference type="PROSITE" id="PS51826">
    <property type="entry name" value="PSBD"/>
    <property type="match status" value="1"/>
</dbReference>
<evidence type="ECO:0000256" key="3">
    <source>
        <dbReference type="ARBA" id="ARBA00022679"/>
    </source>
</evidence>
<dbReference type="Pfam" id="PF00198">
    <property type="entry name" value="2-oxoacid_dh"/>
    <property type="match status" value="1"/>
</dbReference>
<dbReference type="SUPFAM" id="SSF52777">
    <property type="entry name" value="CoA-dependent acyltransferases"/>
    <property type="match status" value="1"/>
</dbReference>
<dbReference type="PANTHER" id="PTHR43178:SF5">
    <property type="entry name" value="LIPOAMIDE ACYLTRANSFERASE COMPONENT OF BRANCHED-CHAIN ALPHA-KETO ACID DEHYDROGENASE COMPLEX, MITOCHONDRIAL"/>
    <property type="match status" value="1"/>
</dbReference>
<keyword evidence="5 6" id="KW-0012">Acyltransferase</keyword>
<evidence type="ECO:0000256" key="6">
    <source>
        <dbReference type="RuleBase" id="RU003423"/>
    </source>
</evidence>
<dbReference type="PROSITE" id="PS50968">
    <property type="entry name" value="BIOTINYL_LIPOYL"/>
    <property type="match status" value="1"/>
</dbReference>
<reference evidence="10 11" key="1">
    <citation type="submission" date="2019-06" db="EMBL/GenBank/DDBJ databases">
        <title>Sequencing the genomes of 1000 actinobacteria strains.</title>
        <authorList>
            <person name="Klenk H.-P."/>
        </authorList>
    </citation>
    <scope>NUCLEOTIDE SEQUENCE [LARGE SCALE GENOMIC DNA]</scope>
    <source>
        <strain evidence="10 11">DSM 20427</strain>
    </source>
</reference>
<dbReference type="PANTHER" id="PTHR43178">
    <property type="entry name" value="DIHYDROLIPOAMIDE ACETYLTRANSFERASE COMPONENT OF PYRUVATE DEHYDROGENASE COMPLEX"/>
    <property type="match status" value="1"/>
</dbReference>
<dbReference type="Gene3D" id="4.10.320.10">
    <property type="entry name" value="E3-binding domain"/>
    <property type="match status" value="1"/>
</dbReference>
<evidence type="ECO:0000256" key="4">
    <source>
        <dbReference type="ARBA" id="ARBA00022823"/>
    </source>
</evidence>
<dbReference type="GO" id="GO:0016407">
    <property type="term" value="F:acetyltransferase activity"/>
    <property type="evidence" value="ECO:0007669"/>
    <property type="project" value="TreeGrafter"/>
</dbReference>
<dbReference type="InterPro" id="IPR036625">
    <property type="entry name" value="E3-bd_dom_sf"/>
</dbReference>
<dbReference type="Proteomes" id="UP000319804">
    <property type="component" value="Unassembled WGS sequence"/>
</dbReference>
<dbReference type="GO" id="GO:0005737">
    <property type="term" value="C:cytoplasm"/>
    <property type="evidence" value="ECO:0007669"/>
    <property type="project" value="TreeGrafter"/>
</dbReference>
<comment type="caution">
    <text evidence="10">The sequence shown here is derived from an EMBL/GenBank/DDBJ whole genome shotgun (WGS) entry which is preliminary data.</text>
</comment>
<dbReference type="PROSITE" id="PS00189">
    <property type="entry name" value="LIPOYL"/>
    <property type="match status" value="1"/>
</dbReference>
<dbReference type="Pfam" id="PF02817">
    <property type="entry name" value="E3_binding"/>
    <property type="match status" value="1"/>
</dbReference>
<gene>
    <name evidence="10" type="ORF">FHX68_0764</name>
</gene>
<dbReference type="InterPro" id="IPR003016">
    <property type="entry name" value="2-oxoA_DH_lipoyl-BS"/>
</dbReference>
<dbReference type="Gene3D" id="2.40.50.100">
    <property type="match status" value="1"/>
</dbReference>
<dbReference type="OrthoDB" id="9805770at2"/>
<dbReference type="EMBL" id="VFPS01000001">
    <property type="protein sequence ID" value="TQN00653.1"/>
    <property type="molecule type" value="Genomic_DNA"/>
</dbReference>
<feature type="region of interest" description="Disordered" evidence="7">
    <location>
        <begin position="228"/>
        <end position="256"/>
    </location>
</feature>
<feature type="domain" description="Lipoyl-binding" evidence="8">
    <location>
        <begin position="2"/>
        <end position="77"/>
    </location>
</feature>
<dbReference type="InterPro" id="IPR004167">
    <property type="entry name" value="PSBD"/>
</dbReference>
<evidence type="ECO:0000256" key="5">
    <source>
        <dbReference type="ARBA" id="ARBA00023315"/>
    </source>
</evidence>
<keyword evidence="3 6" id="KW-0808">Transferase</keyword>
<name>A0A4Y3UKS0_9MICO</name>
<feature type="compositionally biased region" description="Basic and acidic residues" evidence="7">
    <location>
        <begin position="246"/>
        <end position="256"/>
    </location>
</feature>
<dbReference type="Gene3D" id="3.30.559.10">
    <property type="entry name" value="Chloramphenicol acetyltransferase-like domain"/>
    <property type="match status" value="1"/>
</dbReference>
<feature type="compositionally biased region" description="Low complexity" evidence="7">
    <location>
        <begin position="93"/>
        <end position="114"/>
    </location>
</feature>
<dbReference type="Pfam" id="PF00364">
    <property type="entry name" value="Biotin_lipoyl"/>
    <property type="match status" value="1"/>
</dbReference>
<dbReference type="InterPro" id="IPR050743">
    <property type="entry name" value="2-oxoacid_DH_E2_comp"/>
</dbReference>